<proteinExistence type="predicted"/>
<evidence type="ECO:0000313" key="2">
    <source>
        <dbReference type="EMBL" id="KAI3835339.1"/>
    </source>
</evidence>
<dbReference type="Proteomes" id="UP001202328">
    <property type="component" value="Unassembled WGS sequence"/>
</dbReference>
<comment type="caution">
    <text evidence="2">The sequence shown here is derived from an EMBL/GenBank/DDBJ whole genome shotgun (WGS) entry which is preliminary data.</text>
</comment>
<gene>
    <name evidence="2" type="ORF">MKW98_020455</name>
</gene>
<sequence length="153" mass="18022">MIFLLICNKIIRISHNEVNTLLYMFTFTISSHIVFRRTTQNTSNPYLLYYICFDKQNYSSFYGLLLNSFSSCIILHIGFGIGSIGQGAYRVNRFSLFRGDIEYYMFGISQQYENFIAKYLGEKLFGKIDDIKKVYMWNLNNVCKPNVFINKTR</sequence>
<evidence type="ECO:0000313" key="3">
    <source>
        <dbReference type="Proteomes" id="UP001202328"/>
    </source>
</evidence>
<evidence type="ECO:0000256" key="1">
    <source>
        <dbReference type="SAM" id="Phobius"/>
    </source>
</evidence>
<reference evidence="2" key="1">
    <citation type="submission" date="2022-04" db="EMBL/GenBank/DDBJ databases">
        <title>A functionally conserved STORR gene fusion in Papaver species that diverged 16.8 million years ago.</title>
        <authorList>
            <person name="Catania T."/>
        </authorList>
    </citation>
    <scope>NUCLEOTIDE SEQUENCE</scope>
    <source>
        <strain evidence="2">S-188037</strain>
    </source>
</reference>
<feature type="transmembrane region" description="Helical" evidence="1">
    <location>
        <begin position="21"/>
        <end position="39"/>
    </location>
</feature>
<feature type="transmembrane region" description="Helical" evidence="1">
    <location>
        <begin position="59"/>
        <end position="84"/>
    </location>
</feature>
<accession>A0AAD4RVP6</accession>
<dbReference type="AlphaFoldDB" id="A0AAD4RVP6"/>
<name>A0AAD4RVP6_9MAGN</name>
<protein>
    <submittedName>
        <fullName evidence="2">Uncharacterized protein</fullName>
    </submittedName>
</protein>
<dbReference type="EMBL" id="JAJJMB010017752">
    <property type="protein sequence ID" value="KAI3835339.1"/>
    <property type="molecule type" value="Genomic_DNA"/>
</dbReference>
<feature type="non-terminal residue" evidence="2">
    <location>
        <position position="153"/>
    </location>
</feature>
<keyword evidence="1" id="KW-0472">Membrane</keyword>
<keyword evidence="1" id="KW-0812">Transmembrane</keyword>
<organism evidence="2 3">
    <name type="scientific">Papaver atlanticum</name>
    <dbReference type="NCBI Taxonomy" id="357466"/>
    <lineage>
        <taxon>Eukaryota</taxon>
        <taxon>Viridiplantae</taxon>
        <taxon>Streptophyta</taxon>
        <taxon>Embryophyta</taxon>
        <taxon>Tracheophyta</taxon>
        <taxon>Spermatophyta</taxon>
        <taxon>Magnoliopsida</taxon>
        <taxon>Ranunculales</taxon>
        <taxon>Papaveraceae</taxon>
        <taxon>Papaveroideae</taxon>
        <taxon>Papaver</taxon>
    </lineage>
</organism>
<keyword evidence="1" id="KW-1133">Transmembrane helix</keyword>
<keyword evidence="3" id="KW-1185">Reference proteome</keyword>